<feature type="region of interest" description="Disordered" evidence="1">
    <location>
        <begin position="53"/>
        <end position="87"/>
    </location>
</feature>
<comment type="caution">
    <text evidence="2">The sequence shown here is derived from an EMBL/GenBank/DDBJ whole genome shotgun (WGS) entry which is preliminary data.</text>
</comment>
<dbReference type="OrthoDB" id="6418774at2759"/>
<proteinExistence type="predicted"/>
<feature type="compositionally biased region" description="Basic and acidic residues" evidence="1">
    <location>
        <begin position="63"/>
        <end position="74"/>
    </location>
</feature>
<keyword evidence="3" id="KW-1185">Reference proteome</keyword>
<dbReference type="Proteomes" id="UP001107558">
    <property type="component" value="Chromosome 1"/>
</dbReference>
<feature type="compositionally biased region" description="Polar residues" evidence="1">
    <location>
        <begin position="75"/>
        <end position="87"/>
    </location>
</feature>
<organism evidence="2 3">
    <name type="scientific">Polypedilum vanderplanki</name>
    <name type="common">Sleeping chironomid midge</name>
    <dbReference type="NCBI Taxonomy" id="319348"/>
    <lineage>
        <taxon>Eukaryota</taxon>
        <taxon>Metazoa</taxon>
        <taxon>Ecdysozoa</taxon>
        <taxon>Arthropoda</taxon>
        <taxon>Hexapoda</taxon>
        <taxon>Insecta</taxon>
        <taxon>Pterygota</taxon>
        <taxon>Neoptera</taxon>
        <taxon>Endopterygota</taxon>
        <taxon>Diptera</taxon>
        <taxon>Nematocera</taxon>
        <taxon>Chironomoidea</taxon>
        <taxon>Chironomidae</taxon>
        <taxon>Chironominae</taxon>
        <taxon>Polypedilum</taxon>
        <taxon>Polypedilum</taxon>
    </lineage>
</organism>
<gene>
    <name evidence="2" type="ORF">PVAND_010501</name>
</gene>
<dbReference type="EMBL" id="JADBJN010000001">
    <property type="protein sequence ID" value="KAG5681035.1"/>
    <property type="molecule type" value="Genomic_DNA"/>
</dbReference>
<name>A0A9J6CGX4_POLVA</name>
<protein>
    <submittedName>
        <fullName evidence="2">Uncharacterized protein</fullName>
    </submittedName>
</protein>
<evidence type="ECO:0000313" key="3">
    <source>
        <dbReference type="Proteomes" id="UP001107558"/>
    </source>
</evidence>
<sequence>MARRQRENAIKQAELNREILKSIGKRGNSIDYNDVEEYLRNRYYDTSRGYEPIIYQQQQPTHENLEANKAEPRQQQHSSPQGLSQKVSGKIETPAAMNGNVVNEANQNQEQVYQIFDDGNNLIDDDDEMQVKYLYSLLKNRIPNSI</sequence>
<evidence type="ECO:0000313" key="2">
    <source>
        <dbReference type="EMBL" id="KAG5681035.1"/>
    </source>
</evidence>
<evidence type="ECO:0000256" key="1">
    <source>
        <dbReference type="SAM" id="MobiDB-lite"/>
    </source>
</evidence>
<dbReference type="AlphaFoldDB" id="A0A9J6CGX4"/>
<accession>A0A9J6CGX4</accession>
<reference evidence="2" key="1">
    <citation type="submission" date="2021-03" db="EMBL/GenBank/DDBJ databases">
        <title>Chromosome level genome of the anhydrobiotic midge Polypedilum vanderplanki.</title>
        <authorList>
            <person name="Yoshida Y."/>
            <person name="Kikawada T."/>
            <person name="Gusev O."/>
        </authorList>
    </citation>
    <scope>NUCLEOTIDE SEQUENCE</scope>
    <source>
        <strain evidence="2">NIAS01</strain>
        <tissue evidence="2">Whole body or cell culture</tissue>
    </source>
</reference>